<reference evidence="2" key="1">
    <citation type="submission" date="2014-11" db="EMBL/GenBank/DDBJ databases">
        <authorList>
            <person name="Amaro Gonzalez C."/>
        </authorList>
    </citation>
    <scope>NUCLEOTIDE SEQUENCE</scope>
</reference>
<protein>
    <submittedName>
        <fullName evidence="2">Uncharacterized protein</fullName>
    </submittedName>
</protein>
<keyword evidence="1" id="KW-1133">Transmembrane helix</keyword>
<dbReference type="AlphaFoldDB" id="A0A0E9UJG7"/>
<keyword evidence="1" id="KW-0812">Transmembrane</keyword>
<dbReference type="EMBL" id="GBXM01043167">
    <property type="protein sequence ID" value="JAH65410.1"/>
    <property type="molecule type" value="Transcribed_RNA"/>
</dbReference>
<accession>A0A0E9UJG7</accession>
<reference evidence="2" key="2">
    <citation type="journal article" date="2015" name="Fish Shellfish Immunol.">
        <title>Early steps in the European eel (Anguilla anguilla)-Vibrio vulnificus interaction in the gills: Role of the RtxA13 toxin.</title>
        <authorList>
            <person name="Callol A."/>
            <person name="Pajuelo D."/>
            <person name="Ebbesson L."/>
            <person name="Teles M."/>
            <person name="MacKenzie S."/>
            <person name="Amaro C."/>
        </authorList>
    </citation>
    <scope>NUCLEOTIDE SEQUENCE</scope>
</reference>
<feature type="transmembrane region" description="Helical" evidence="1">
    <location>
        <begin position="35"/>
        <end position="60"/>
    </location>
</feature>
<keyword evidence="1" id="KW-0472">Membrane</keyword>
<organism evidence="2">
    <name type="scientific">Anguilla anguilla</name>
    <name type="common">European freshwater eel</name>
    <name type="synonym">Muraena anguilla</name>
    <dbReference type="NCBI Taxonomy" id="7936"/>
    <lineage>
        <taxon>Eukaryota</taxon>
        <taxon>Metazoa</taxon>
        <taxon>Chordata</taxon>
        <taxon>Craniata</taxon>
        <taxon>Vertebrata</taxon>
        <taxon>Euteleostomi</taxon>
        <taxon>Actinopterygii</taxon>
        <taxon>Neopterygii</taxon>
        <taxon>Teleostei</taxon>
        <taxon>Anguilliformes</taxon>
        <taxon>Anguillidae</taxon>
        <taxon>Anguilla</taxon>
    </lineage>
</organism>
<evidence type="ECO:0000256" key="1">
    <source>
        <dbReference type="SAM" id="Phobius"/>
    </source>
</evidence>
<proteinExistence type="predicted"/>
<evidence type="ECO:0000313" key="2">
    <source>
        <dbReference type="EMBL" id="JAH65410.1"/>
    </source>
</evidence>
<name>A0A0E9UJG7_ANGAN</name>
<sequence length="61" mass="7030">MCHKYCTATNMTAIFRVYTKFNSTEQSWHFCNVGYISLLVLPISSIQLSMLQVLLIWTAVL</sequence>